<evidence type="ECO:0000313" key="2">
    <source>
        <dbReference type="EMBL" id="KAL2607735.1"/>
    </source>
</evidence>
<accession>A0ABD1XG39</accession>
<dbReference type="AlphaFoldDB" id="A0ABD1XG39"/>
<feature type="region of interest" description="Disordered" evidence="1">
    <location>
        <begin position="1"/>
        <end position="60"/>
    </location>
</feature>
<dbReference type="EMBL" id="JBHFFA010000008">
    <property type="protein sequence ID" value="KAL2607735.1"/>
    <property type="molecule type" value="Genomic_DNA"/>
</dbReference>
<comment type="caution">
    <text evidence="2">The sequence shown here is derived from an EMBL/GenBank/DDBJ whole genome shotgun (WGS) entry which is preliminary data.</text>
</comment>
<gene>
    <name evidence="2" type="ORF">R1flu_026308</name>
</gene>
<reference evidence="2 3" key="1">
    <citation type="submission" date="2024-09" db="EMBL/GenBank/DDBJ databases">
        <title>Chromosome-scale assembly of Riccia fluitans.</title>
        <authorList>
            <person name="Paukszto L."/>
            <person name="Sawicki J."/>
            <person name="Karawczyk K."/>
            <person name="Piernik-Szablinska J."/>
            <person name="Szczecinska M."/>
            <person name="Mazdziarz M."/>
        </authorList>
    </citation>
    <scope>NUCLEOTIDE SEQUENCE [LARGE SCALE GENOMIC DNA]</scope>
    <source>
        <strain evidence="2">Rf_01</strain>
        <tissue evidence="2">Aerial parts of the thallus</tissue>
    </source>
</reference>
<sequence>MASTCCNSPHGDPSPWKVSPQQRQAGRPLGPQQISEWRDGKTREQEGGGGVDSNSDPRGLDTIVDGGRFGCSLWPPRALRNRGRVPCPSADFSRKVGNEGIRHSILRGHSLPRLGTFLLANTQGKSIGTAE</sequence>
<feature type="compositionally biased region" description="Basic and acidic residues" evidence="1">
    <location>
        <begin position="36"/>
        <end position="46"/>
    </location>
</feature>
<dbReference type="Proteomes" id="UP001605036">
    <property type="component" value="Unassembled WGS sequence"/>
</dbReference>
<name>A0ABD1XG39_9MARC</name>
<evidence type="ECO:0000313" key="3">
    <source>
        <dbReference type="Proteomes" id="UP001605036"/>
    </source>
</evidence>
<organism evidence="2 3">
    <name type="scientific">Riccia fluitans</name>
    <dbReference type="NCBI Taxonomy" id="41844"/>
    <lineage>
        <taxon>Eukaryota</taxon>
        <taxon>Viridiplantae</taxon>
        <taxon>Streptophyta</taxon>
        <taxon>Embryophyta</taxon>
        <taxon>Marchantiophyta</taxon>
        <taxon>Marchantiopsida</taxon>
        <taxon>Marchantiidae</taxon>
        <taxon>Marchantiales</taxon>
        <taxon>Ricciaceae</taxon>
        <taxon>Riccia</taxon>
    </lineage>
</organism>
<keyword evidence="3" id="KW-1185">Reference proteome</keyword>
<proteinExistence type="predicted"/>
<evidence type="ECO:0000256" key="1">
    <source>
        <dbReference type="SAM" id="MobiDB-lite"/>
    </source>
</evidence>
<protein>
    <submittedName>
        <fullName evidence="2">Uncharacterized protein</fullName>
    </submittedName>
</protein>